<protein>
    <submittedName>
        <fullName evidence="2">Uncharacterized protein</fullName>
    </submittedName>
</protein>
<feature type="region of interest" description="Disordered" evidence="1">
    <location>
        <begin position="44"/>
        <end position="78"/>
    </location>
</feature>
<evidence type="ECO:0000313" key="3">
    <source>
        <dbReference type="Proteomes" id="UP000735302"/>
    </source>
</evidence>
<feature type="compositionally biased region" description="Gly residues" evidence="1">
    <location>
        <begin position="56"/>
        <end position="72"/>
    </location>
</feature>
<proteinExistence type="predicted"/>
<sequence length="91" mass="8944">MPLNELHSSDLSRHKQESIGRAIQSNVQQARAAVVGLTTAAECCNSSSTSSSKTCSGGGYGNGSGSGGGRGSDIGSNFGTVGAIVVVTVVA</sequence>
<keyword evidence="3" id="KW-1185">Reference proteome</keyword>
<dbReference type="AlphaFoldDB" id="A0AAV4BTG3"/>
<accession>A0AAV4BTG3</accession>
<gene>
    <name evidence="2" type="ORF">PoB_004858300</name>
</gene>
<reference evidence="2 3" key="1">
    <citation type="journal article" date="2021" name="Elife">
        <title>Chloroplast acquisition without the gene transfer in kleptoplastic sea slugs, Plakobranchus ocellatus.</title>
        <authorList>
            <person name="Maeda T."/>
            <person name="Takahashi S."/>
            <person name="Yoshida T."/>
            <person name="Shimamura S."/>
            <person name="Takaki Y."/>
            <person name="Nagai Y."/>
            <person name="Toyoda A."/>
            <person name="Suzuki Y."/>
            <person name="Arimoto A."/>
            <person name="Ishii H."/>
            <person name="Satoh N."/>
            <person name="Nishiyama T."/>
            <person name="Hasebe M."/>
            <person name="Maruyama T."/>
            <person name="Minagawa J."/>
            <person name="Obokata J."/>
            <person name="Shigenobu S."/>
        </authorList>
    </citation>
    <scope>NUCLEOTIDE SEQUENCE [LARGE SCALE GENOMIC DNA]</scope>
</reference>
<dbReference type="EMBL" id="BLXT01005315">
    <property type="protein sequence ID" value="GFO22078.1"/>
    <property type="molecule type" value="Genomic_DNA"/>
</dbReference>
<name>A0AAV4BTG3_9GAST</name>
<evidence type="ECO:0000256" key="1">
    <source>
        <dbReference type="SAM" id="MobiDB-lite"/>
    </source>
</evidence>
<evidence type="ECO:0000313" key="2">
    <source>
        <dbReference type="EMBL" id="GFO22078.1"/>
    </source>
</evidence>
<comment type="caution">
    <text evidence="2">The sequence shown here is derived from an EMBL/GenBank/DDBJ whole genome shotgun (WGS) entry which is preliminary data.</text>
</comment>
<feature type="region of interest" description="Disordered" evidence="1">
    <location>
        <begin position="1"/>
        <end position="23"/>
    </location>
</feature>
<feature type="compositionally biased region" description="Basic and acidic residues" evidence="1">
    <location>
        <begin position="7"/>
        <end position="18"/>
    </location>
</feature>
<dbReference type="Proteomes" id="UP000735302">
    <property type="component" value="Unassembled WGS sequence"/>
</dbReference>
<organism evidence="2 3">
    <name type="scientific">Plakobranchus ocellatus</name>
    <dbReference type="NCBI Taxonomy" id="259542"/>
    <lineage>
        <taxon>Eukaryota</taxon>
        <taxon>Metazoa</taxon>
        <taxon>Spiralia</taxon>
        <taxon>Lophotrochozoa</taxon>
        <taxon>Mollusca</taxon>
        <taxon>Gastropoda</taxon>
        <taxon>Heterobranchia</taxon>
        <taxon>Euthyneura</taxon>
        <taxon>Panpulmonata</taxon>
        <taxon>Sacoglossa</taxon>
        <taxon>Placobranchoidea</taxon>
        <taxon>Plakobranchidae</taxon>
        <taxon>Plakobranchus</taxon>
    </lineage>
</organism>
<feature type="compositionally biased region" description="Low complexity" evidence="1">
    <location>
        <begin position="44"/>
        <end position="55"/>
    </location>
</feature>